<feature type="compositionally biased region" description="Basic residues" evidence="1">
    <location>
        <begin position="57"/>
        <end position="66"/>
    </location>
</feature>
<accession>A0A8J2NQ42</accession>
<comment type="caution">
    <text evidence="2">The sequence shown here is derived from an EMBL/GenBank/DDBJ whole genome shotgun (WGS) entry which is preliminary data.</text>
</comment>
<protein>
    <submittedName>
        <fullName evidence="2">Uncharacterized protein</fullName>
    </submittedName>
</protein>
<name>A0A8J2NQ42_9HEXA</name>
<dbReference type="EMBL" id="CAJVCH010047526">
    <property type="protein sequence ID" value="CAG7717648.1"/>
    <property type="molecule type" value="Genomic_DNA"/>
</dbReference>
<sequence>MSRSVESRWSEVTPVLVVDHMSTYPSEEYDDQPEEPTNLQVAPEQVQNTSESVLTRKERRKKKRQDKRQTEAGKQEQKSRRRNQRYKKNMLIVHAMNQKKN</sequence>
<organism evidence="2 3">
    <name type="scientific">Allacma fusca</name>
    <dbReference type="NCBI Taxonomy" id="39272"/>
    <lineage>
        <taxon>Eukaryota</taxon>
        <taxon>Metazoa</taxon>
        <taxon>Ecdysozoa</taxon>
        <taxon>Arthropoda</taxon>
        <taxon>Hexapoda</taxon>
        <taxon>Collembola</taxon>
        <taxon>Symphypleona</taxon>
        <taxon>Sminthuridae</taxon>
        <taxon>Allacma</taxon>
    </lineage>
</organism>
<dbReference type="Proteomes" id="UP000708208">
    <property type="component" value="Unassembled WGS sequence"/>
</dbReference>
<evidence type="ECO:0000313" key="3">
    <source>
        <dbReference type="Proteomes" id="UP000708208"/>
    </source>
</evidence>
<gene>
    <name evidence="2" type="ORF">AFUS01_LOCUS7092</name>
</gene>
<feature type="region of interest" description="Disordered" evidence="1">
    <location>
        <begin position="22"/>
        <end position="101"/>
    </location>
</feature>
<feature type="compositionally biased region" description="Basic and acidic residues" evidence="1">
    <location>
        <begin position="67"/>
        <end position="78"/>
    </location>
</feature>
<keyword evidence="3" id="KW-1185">Reference proteome</keyword>
<dbReference type="AlphaFoldDB" id="A0A8J2NQ42"/>
<evidence type="ECO:0000256" key="1">
    <source>
        <dbReference type="SAM" id="MobiDB-lite"/>
    </source>
</evidence>
<feature type="compositionally biased region" description="Basic residues" evidence="1">
    <location>
        <begin position="79"/>
        <end position="88"/>
    </location>
</feature>
<evidence type="ECO:0000313" key="2">
    <source>
        <dbReference type="EMBL" id="CAG7717648.1"/>
    </source>
</evidence>
<feature type="compositionally biased region" description="Polar residues" evidence="1">
    <location>
        <begin position="35"/>
        <end position="53"/>
    </location>
</feature>
<proteinExistence type="predicted"/>
<reference evidence="2" key="1">
    <citation type="submission" date="2021-06" db="EMBL/GenBank/DDBJ databases">
        <authorList>
            <person name="Hodson N. C."/>
            <person name="Mongue J. A."/>
            <person name="Jaron S. K."/>
        </authorList>
    </citation>
    <scope>NUCLEOTIDE SEQUENCE</scope>
</reference>